<feature type="domain" description="IMP dehydrogenase/GMP reductase" evidence="4">
    <location>
        <begin position="15"/>
        <end position="362"/>
    </location>
</feature>
<dbReference type="SUPFAM" id="SSF51412">
    <property type="entry name" value="Inosine monophosphate dehydrogenase (IMPDH)"/>
    <property type="match status" value="1"/>
</dbReference>
<evidence type="ECO:0000313" key="5">
    <source>
        <dbReference type="EMBL" id="KRO61612.1"/>
    </source>
</evidence>
<dbReference type="InterPro" id="IPR005990">
    <property type="entry name" value="IMP_DH"/>
</dbReference>
<dbReference type="AlphaFoldDB" id="A0A0R2RGC3"/>
<reference evidence="5 6" key="1">
    <citation type="submission" date="2015-10" db="EMBL/GenBank/DDBJ databases">
        <title>Metagenome-Assembled Genomes uncover a global brackish microbiome.</title>
        <authorList>
            <person name="Hugerth L.W."/>
            <person name="Larsson J."/>
            <person name="Alneberg J."/>
            <person name="Lindh M.V."/>
            <person name="Legrand C."/>
            <person name="Pinhassi J."/>
            <person name="Andersson A.F."/>
        </authorList>
    </citation>
    <scope>NUCLEOTIDE SEQUENCE [LARGE SCALE GENOMIC DNA]</scope>
    <source>
        <strain evidence="5">BACL18 MAG-120507-bin52</strain>
    </source>
</reference>
<name>A0A0R2RGC3_9BACT</name>
<proteinExistence type="inferred from homology"/>
<dbReference type="SMART" id="SM01240">
    <property type="entry name" value="IMPDH"/>
    <property type="match status" value="1"/>
</dbReference>
<dbReference type="GO" id="GO:0003938">
    <property type="term" value="F:IMP dehydrogenase activity"/>
    <property type="evidence" value="ECO:0007669"/>
    <property type="project" value="UniProtKB-EC"/>
</dbReference>
<keyword evidence="3" id="KW-0520">NAD</keyword>
<dbReference type="GO" id="GO:0006183">
    <property type="term" value="P:GTP biosynthetic process"/>
    <property type="evidence" value="ECO:0007669"/>
    <property type="project" value="TreeGrafter"/>
</dbReference>
<evidence type="ECO:0000256" key="2">
    <source>
        <dbReference type="ARBA" id="ARBA00023002"/>
    </source>
</evidence>
<evidence type="ECO:0000256" key="3">
    <source>
        <dbReference type="ARBA" id="ARBA00023027"/>
    </source>
</evidence>
<organism evidence="5 6">
    <name type="scientific">Verrucomicrobia subdivision 6 bacterium BACL9 MAG-120507-bin52</name>
    <dbReference type="NCBI Taxonomy" id="1655590"/>
    <lineage>
        <taxon>Bacteria</taxon>
        <taxon>Pseudomonadati</taxon>
        <taxon>Verrucomicrobiota</taxon>
        <taxon>Verrucomicrobiia</taxon>
        <taxon>Verrucomicrobiales</taxon>
        <taxon>Verrucomicrobia subdivision 6</taxon>
    </lineage>
</organism>
<gene>
    <name evidence="5" type="ORF">ABR82_03725</name>
</gene>
<dbReference type="NCBIfam" id="TIGR01304">
    <property type="entry name" value="IMP_DH_rel_2"/>
    <property type="match status" value="1"/>
</dbReference>
<comment type="caution">
    <text evidence="5">The sequence shown here is derived from an EMBL/GenBank/DDBJ whole genome shotgun (WGS) entry which is preliminary data.</text>
</comment>
<dbReference type="InterPro" id="IPR013785">
    <property type="entry name" value="Aldolase_TIM"/>
</dbReference>
<dbReference type="EC" id="1.1.1.205" evidence="5"/>
<dbReference type="CDD" id="cd00381">
    <property type="entry name" value="IMPDH"/>
    <property type="match status" value="1"/>
</dbReference>
<evidence type="ECO:0000256" key="1">
    <source>
        <dbReference type="ARBA" id="ARBA00005502"/>
    </source>
</evidence>
<accession>A0A0R2RGC3</accession>
<dbReference type="Pfam" id="PF00478">
    <property type="entry name" value="IMPDH"/>
    <property type="match status" value="1"/>
</dbReference>
<dbReference type="EMBL" id="LIBO01000226">
    <property type="protein sequence ID" value="KRO61612.1"/>
    <property type="molecule type" value="Genomic_DNA"/>
</dbReference>
<evidence type="ECO:0000259" key="4">
    <source>
        <dbReference type="Pfam" id="PF00478"/>
    </source>
</evidence>
<comment type="similarity">
    <text evidence="1">Belongs to the IMPDH/GMPR family.</text>
</comment>
<dbReference type="Gene3D" id="3.20.20.70">
    <property type="entry name" value="Aldolase class I"/>
    <property type="match status" value="1"/>
</dbReference>
<sequence>MGMWIGRNRKARVTYGFDEIALVPGEVTINPNEVNCHFSIGKHTFQVPILASAMDGVVDVKFAVAMGKMGGLAVLNLEGVQTRYENPASVLEQIAKADKEACTHLIQKMYIPPIREELIAKRIKEMKKAGIVAAVSAIPQKAEKYGAIAQKAGADIFVIQSTVSTVRHVSSEYKTFDLAKFCKTMKIPVLVGNAVTYGVSLELMQAGISGLLVGVGPGAACTTRGVLGLGVPQVTATVDCAAARDAYHKKTGRYVPIITDGGMNKGGDICKAFACGADAVMIGSAFARAQEAPGNGNHWGMATPHANLPRGTRIKVGVTGSLRQILFGPATLDDGSQNLVGAIVTCMGNVGAKTLKEFQETEIIIAPSIKTEGKLFQTVQGVGMGTR</sequence>
<dbReference type="Proteomes" id="UP000051269">
    <property type="component" value="Unassembled WGS sequence"/>
</dbReference>
<dbReference type="InterPro" id="IPR001093">
    <property type="entry name" value="IMP_DH_GMPRt"/>
</dbReference>
<protein>
    <submittedName>
        <fullName evidence="5">Inosine-5-monophosphate dehydrogenase</fullName>
        <ecNumber evidence="5">1.1.1.205</ecNumber>
    </submittedName>
</protein>
<dbReference type="InterPro" id="IPR005992">
    <property type="entry name" value="IMP_DH-rel2"/>
</dbReference>
<keyword evidence="2 5" id="KW-0560">Oxidoreductase</keyword>
<dbReference type="PANTHER" id="PTHR11911">
    <property type="entry name" value="INOSINE-5-MONOPHOSPHATE DEHYDROGENASE RELATED"/>
    <property type="match status" value="1"/>
</dbReference>
<dbReference type="PANTHER" id="PTHR11911:SF85">
    <property type="entry name" value="INOSINE-5'-MONOPHOSPHATE DEHYDROGENASE"/>
    <property type="match status" value="1"/>
</dbReference>
<evidence type="ECO:0000313" key="6">
    <source>
        <dbReference type="Proteomes" id="UP000051269"/>
    </source>
</evidence>